<reference evidence="2 3" key="1">
    <citation type="submission" date="2023-05" db="EMBL/GenBank/DDBJ databases">
        <title>The complete genome of Acinetobacter sp. nov KCTC 92772.</title>
        <authorList>
            <person name="Zhou G."/>
        </authorList>
    </citation>
    <scope>NUCLEOTIDE SEQUENCE [LARGE SCALE GENOMIC DNA]</scope>
    <source>
        <strain evidence="2 3">KCTC 92772</strain>
    </source>
</reference>
<evidence type="ECO:0000259" key="1">
    <source>
        <dbReference type="Pfam" id="PF12728"/>
    </source>
</evidence>
<proteinExistence type="predicted"/>
<evidence type="ECO:0000313" key="3">
    <source>
        <dbReference type="Proteomes" id="UP001229836"/>
    </source>
</evidence>
<keyword evidence="3" id="KW-1185">Reference proteome</keyword>
<protein>
    <submittedName>
        <fullName evidence="2">Helix-turn-helix domain-containing protein</fullName>
    </submittedName>
</protein>
<gene>
    <name evidence="2" type="ORF">QLH32_05705</name>
</gene>
<accession>A0ABY8S6D2</accession>
<evidence type="ECO:0000313" key="2">
    <source>
        <dbReference type="EMBL" id="WHP06961.1"/>
    </source>
</evidence>
<dbReference type="Proteomes" id="UP001229836">
    <property type="component" value="Chromosome"/>
</dbReference>
<name>A0ABY8S6D2_9GAMM</name>
<dbReference type="RefSeq" id="WP_283268583.1">
    <property type="nucleotide sequence ID" value="NZ_CP125669.1"/>
</dbReference>
<dbReference type="Pfam" id="PF12728">
    <property type="entry name" value="HTH_17"/>
    <property type="match status" value="1"/>
</dbReference>
<feature type="domain" description="Helix-turn-helix" evidence="1">
    <location>
        <begin position="23"/>
        <end position="73"/>
    </location>
</feature>
<dbReference type="EMBL" id="CP125669">
    <property type="protein sequence ID" value="WHP06961.1"/>
    <property type="molecule type" value="Genomic_DNA"/>
</dbReference>
<dbReference type="InterPro" id="IPR041657">
    <property type="entry name" value="HTH_17"/>
</dbReference>
<organism evidence="2 3">
    <name type="scientific">Acinetobacter corruptisaponis</name>
    <dbReference type="NCBI Taxonomy" id="3045147"/>
    <lineage>
        <taxon>Bacteria</taxon>
        <taxon>Pseudomonadati</taxon>
        <taxon>Pseudomonadota</taxon>
        <taxon>Gammaproteobacteria</taxon>
        <taxon>Moraxellales</taxon>
        <taxon>Moraxellaceae</taxon>
        <taxon>Acinetobacter</taxon>
    </lineage>
</organism>
<sequence>MNSEDVQVEIERFNTANDDASFSPESIAAILGVSLSWLQKKRCEGGGIPFSKLHYRKIIYKKADVLAYIERQRIQSTSQMAV</sequence>